<dbReference type="PANTHER" id="PTHR43547:SF2">
    <property type="entry name" value="HYBRID SIGNAL TRANSDUCTION HISTIDINE KINASE C"/>
    <property type="match status" value="1"/>
</dbReference>
<dbReference type="SUPFAM" id="SSF55874">
    <property type="entry name" value="ATPase domain of HSP90 chaperone/DNA topoisomerase II/histidine kinase"/>
    <property type="match status" value="1"/>
</dbReference>
<dbReference type="EC" id="2.7.13.3" evidence="2"/>
<dbReference type="EMBL" id="JAHESD010000045">
    <property type="protein sequence ID" value="MBT1705073.1"/>
    <property type="molecule type" value="Genomic_DNA"/>
</dbReference>
<feature type="domain" description="Histidine kinase" evidence="5">
    <location>
        <begin position="239"/>
        <end position="460"/>
    </location>
</feature>
<keyword evidence="3" id="KW-0597">Phosphoprotein</keyword>
<gene>
    <name evidence="6" type="ORF">KK060_17400</name>
</gene>
<feature type="transmembrane region" description="Helical" evidence="4">
    <location>
        <begin position="15"/>
        <end position="37"/>
    </location>
</feature>
<dbReference type="InterPro" id="IPR004358">
    <property type="entry name" value="Sig_transdc_His_kin-like_C"/>
</dbReference>
<comment type="catalytic activity">
    <reaction evidence="1">
        <text>ATP + protein L-histidine = ADP + protein N-phospho-L-histidine.</text>
        <dbReference type="EC" id="2.7.13.3"/>
    </reaction>
</comment>
<evidence type="ECO:0000313" key="7">
    <source>
        <dbReference type="Proteomes" id="UP000772618"/>
    </source>
</evidence>
<accession>A0ABS5VUG0</accession>
<name>A0ABS5VUG0_9BACT</name>
<evidence type="ECO:0000256" key="3">
    <source>
        <dbReference type="ARBA" id="ARBA00022553"/>
    </source>
</evidence>
<evidence type="ECO:0000256" key="4">
    <source>
        <dbReference type="SAM" id="Phobius"/>
    </source>
</evidence>
<dbReference type="Proteomes" id="UP000772618">
    <property type="component" value="Unassembled WGS sequence"/>
</dbReference>
<organism evidence="6 7">
    <name type="scientific">Chryseosolibacter indicus</name>
    <dbReference type="NCBI Taxonomy" id="2782351"/>
    <lineage>
        <taxon>Bacteria</taxon>
        <taxon>Pseudomonadati</taxon>
        <taxon>Bacteroidota</taxon>
        <taxon>Cytophagia</taxon>
        <taxon>Cytophagales</taxon>
        <taxon>Chryseotaleaceae</taxon>
        <taxon>Chryseosolibacter</taxon>
    </lineage>
</organism>
<keyword evidence="7" id="KW-1185">Reference proteome</keyword>
<dbReference type="RefSeq" id="WP_254155030.1">
    <property type="nucleotide sequence ID" value="NZ_JAHESD010000045.1"/>
</dbReference>
<feature type="transmembrane region" description="Helical" evidence="4">
    <location>
        <begin position="43"/>
        <end position="64"/>
    </location>
</feature>
<sequence>MAFNNILTFSFYKRFNFLIVVRLALLFSNIIIIERIFGNEKLFFTQIILALILIIQLLDFVRFINQTNRELARFFLAIKHSDFTITFNQRELGKSFSLLQESMISIINSYKDVKIEKEAQFHFLQMLINQIRVGIIALEENDIILINTTVEEILHTKSIKNWKLLQQLRPDFTNLVHEVGENGRKLLEIKTDGINSGYLSVDVGTSYILGKETKLITFQNIASEIEQKEIEAWHKLIRILTHEIMNSVTPISSLTETIQMMLNDRDGNQRQPKDLTQEIINDIRFSLSTIQKRTDGLLQFTEDYRKLTRIPKPKREPIILHKFFNTIIALLRPQLEEKNIEIKTNVGSDLMLVADPILTEQVLINLLTNSIYALNGRKDPKIELKGYREGSSIVIAVTDNGKGIGSKEISHIFTPFFTTRKDGSGIGLSLSKQIMSDHGGTIKVGSEVDQGTTMLLLFKS</sequence>
<reference evidence="6 7" key="1">
    <citation type="submission" date="2021-05" db="EMBL/GenBank/DDBJ databases">
        <title>A Polyphasic approach of four new species of the genus Ohtaekwangia: Ohtaekwangia histidinii sp. nov., Ohtaekwangia cretensis sp. nov., Ohtaekwangia indiensis sp. nov., Ohtaekwangia reichenbachii sp. nov. from diverse environment.</title>
        <authorList>
            <person name="Octaviana S."/>
        </authorList>
    </citation>
    <scope>NUCLEOTIDE SEQUENCE [LARGE SCALE GENOMIC DNA]</scope>
    <source>
        <strain evidence="6 7">PWU20</strain>
    </source>
</reference>
<evidence type="ECO:0000313" key="6">
    <source>
        <dbReference type="EMBL" id="MBT1705073.1"/>
    </source>
</evidence>
<dbReference type="PROSITE" id="PS50109">
    <property type="entry name" value="HIS_KIN"/>
    <property type="match status" value="1"/>
</dbReference>
<keyword evidence="4" id="KW-0812">Transmembrane</keyword>
<protein>
    <recommendedName>
        <fullName evidence="2">histidine kinase</fullName>
        <ecNumber evidence="2">2.7.13.3</ecNumber>
    </recommendedName>
</protein>
<keyword evidence="6" id="KW-0808">Transferase</keyword>
<dbReference type="Pfam" id="PF02518">
    <property type="entry name" value="HATPase_c"/>
    <property type="match status" value="1"/>
</dbReference>
<dbReference type="SMART" id="SM00387">
    <property type="entry name" value="HATPase_c"/>
    <property type="match status" value="1"/>
</dbReference>
<dbReference type="Gene3D" id="3.30.565.10">
    <property type="entry name" value="Histidine kinase-like ATPase, C-terminal domain"/>
    <property type="match status" value="1"/>
</dbReference>
<proteinExistence type="predicted"/>
<dbReference type="InterPro" id="IPR005467">
    <property type="entry name" value="His_kinase_dom"/>
</dbReference>
<dbReference type="PRINTS" id="PR00344">
    <property type="entry name" value="BCTRLSENSOR"/>
</dbReference>
<dbReference type="InterPro" id="IPR003594">
    <property type="entry name" value="HATPase_dom"/>
</dbReference>
<evidence type="ECO:0000256" key="2">
    <source>
        <dbReference type="ARBA" id="ARBA00012438"/>
    </source>
</evidence>
<dbReference type="PANTHER" id="PTHR43547">
    <property type="entry name" value="TWO-COMPONENT HISTIDINE KINASE"/>
    <property type="match status" value="1"/>
</dbReference>
<keyword evidence="6" id="KW-0418">Kinase</keyword>
<dbReference type="GO" id="GO:0016301">
    <property type="term" value="F:kinase activity"/>
    <property type="evidence" value="ECO:0007669"/>
    <property type="project" value="UniProtKB-KW"/>
</dbReference>
<evidence type="ECO:0000256" key="1">
    <source>
        <dbReference type="ARBA" id="ARBA00000085"/>
    </source>
</evidence>
<keyword evidence="4" id="KW-0472">Membrane</keyword>
<evidence type="ECO:0000259" key="5">
    <source>
        <dbReference type="PROSITE" id="PS50109"/>
    </source>
</evidence>
<keyword evidence="4" id="KW-1133">Transmembrane helix</keyword>
<dbReference type="CDD" id="cd00075">
    <property type="entry name" value="HATPase"/>
    <property type="match status" value="1"/>
</dbReference>
<comment type="caution">
    <text evidence="6">The sequence shown here is derived from an EMBL/GenBank/DDBJ whole genome shotgun (WGS) entry which is preliminary data.</text>
</comment>
<dbReference type="InterPro" id="IPR036890">
    <property type="entry name" value="HATPase_C_sf"/>
</dbReference>